<dbReference type="Proteomes" id="UP000094769">
    <property type="component" value="Unassembled WGS sequence"/>
</dbReference>
<name>A0A7Z1AF04_9GAMM</name>
<keyword evidence="3" id="KW-1185">Reference proteome</keyword>
<dbReference type="RefSeq" id="WP_201259032.1">
    <property type="nucleotide sequence ID" value="NZ_MARB01000015.1"/>
</dbReference>
<comment type="caution">
    <text evidence="2">The sequence shown here is derived from an EMBL/GenBank/DDBJ whole genome shotgun (WGS) entry which is preliminary data.</text>
</comment>
<protein>
    <submittedName>
        <fullName evidence="2">Uncharacterized protein</fullName>
    </submittedName>
</protein>
<reference evidence="2 3" key="1">
    <citation type="submission" date="2016-06" db="EMBL/GenBank/DDBJ databases">
        <title>Genome sequence of endosymbiont of Candidatus Endolucinida thiodiazotropha.</title>
        <authorList>
            <person name="Poehlein A."/>
            <person name="Koenig S."/>
            <person name="Heiden S.E."/>
            <person name="Thuermer A."/>
            <person name="Voget S."/>
            <person name="Daniel R."/>
            <person name="Markert S."/>
            <person name="Gros O."/>
            <person name="Schweder T."/>
        </authorList>
    </citation>
    <scope>NUCLEOTIDE SEQUENCE [LARGE SCALE GENOMIC DNA]</scope>
    <source>
        <strain evidence="2 3">COS</strain>
    </source>
</reference>
<proteinExistence type="predicted"/>
<keyword evidence="1" id="KW-0472">Membrane</keyword>
<gene>
    <name evidence="2" type="ORF">CODIS_27020</name>
</gene>
<dbReference type="AlphaFoldDB" id="A0A7Z1AF04"/>
<keyword evidence="1" id="KW-1133">Transmembrane helix</keyword>
<evidence type="ECO:0000313" key="2">
    <source>
        <dbReference type="EMBL" id="ODJ86953.1"/>
    </source>
</evidence>
<evidence type="ECO:0000256" key="1">
    <source>
        <dbReference type="SAM" id="Phobius"/>
    </source>
</evidence>
<dbReference type="EMBL" id="MARB01000015">
    <property type="protein sequence ID" value="ODJ86953.1"/>
    <property type="molecule type" value="Genomic_DNA"/>
</dbReference>
<organism evidence="2 3">
    <name type="scientific">Candidatus Thiodiazotropha endolucinida</name>
    <dbReference type="NCBI Taxonomy" id="1655433"/>
    <lineage>
        <taxon>Bacteria</taxon>
        <taxon>Pseudomonadati</taxon>
        <taxon>Pseudomonadota</taxon>
        <taxon>Gammaproteobacteria</taxon>
        <taxon>Chromatiales</taxon>
        <taxon>Sedimenticolaceae</taxon>
        <taxon>Candidatus Thiodiazotropha</taxon>
    </lineage>
</organism>
<sequence>MNDPTTIAVHEKHTKAWTKKLAWGLPLFFLIKGLLWLAVPVLIAMYGID</sequence>
<evidence type="ECO:0000313" key="3">
    <source>
        <dbReference type="Proteomes" id="UP000094769"/>
    </source>
</evidence>
<accession>A0A7Z1AF04</accession>
<feature type="transmembrane region" description="Helical" evidence="1">
    <location>
        <begin position="21"/>
        <end position="48"/>
    </location>
</feature>
<keyword evidence="1" id="KW-0812">Transmembrane</keyword>